<comment type="caution">
    <text evidence="2">The sequence shown here is derived from an EMBL/GenBank/DDBJ whole genome shotgun (WGS) entry which is preliminary data.</text>
</comment>
<feature type="compositionally biased region" description="Low complexity" evidence="1">
    <location>
        <begin position="27"/>
        <end position="36"/>
    </location>
</feature>
<reference evidence="2" key="1">
    <citation type="submission" date="2021-02" db="EMBL/GenBank/DDBJ databases">
        <authorList>
            <person name="Nowell W R."/>
        </authorList>
    </citation>
    <scope>NUCLEOTIDE SEQUENCE</scope>
</reference>
<accession>A0A8S3CPE9</accession>
<evidence type="ECO:0000256" key="1">
    <source>
        <dbReference type="SAM" id="MobiDB-lite"/>
    </source>
</evidence>
<gene>
    <name evidence="2" type="ORF">BYL167_LOCUS51876</name>
</gene>
<feature type="region of interest" description="Disordered" evidence="1">
    <location>
        <begin position="1"/>
        <end position="36"/>
    </location>
</feature>
<evidence type="ECO:0000313" key="3">
    <source>
        <dbReference type="Proteomes" id="UP000681967"/>
    </source>
</evidence>
<name>A0A8S3CPE9_9BILA</name>
<protein>
    <submittedName>
        <fullName evidence="2">Uncharacterized protein</fullName>
    </submittedName>
</protein>
<dbReference type="Proteomes" id="UP000681967">
    <property type="component" value="Unassembled WGS sequence"/>
</dbReference>
<feature type="compositionally biased region" description="Polar residues" evidence="1">
    <location>
        <begin position="1"/>
        <end position="21"/>
    </location>
</feature>
<proteinExistence type="predicted"/>
<dbReference type="AlphaFoldDB" id="A0A8S3CPE9"/>
<dbReference type="EMBL" id="CAJOBH010165644">
    <property type="protein sequence ID" value="CAF4893941.1"/>
    <property type="molecule type" value="Genomic_DNA"/>
</dbReference>
<organism evidence="2 3">
    <name type="scientific">Rotaria magnacalcarata</name>
    <dbReference type="NCBI Taxonomy" id="392030"/>
    <lineage>
        <taxon>Eukaryota</taxon>
        <taxon>Metazoa</taxon>
        <taxon>Spiralia</taxon>
        <taxon>Gnathifera</taxon>
        <taxon>Rotifera</taxon>
        <taxon>Eurotatoria</taxon>
        <taxon>Bdelloidea</taxon>
        <taxon>Philodinida</taxon>
        <taxon>Philodinidae</taxon>
        <taxon>Rotaria</taxon>
    </lineage>
</organism>
<feature type="non-terminal residue" evidence="2">
    <location>
        <position position="36"/>
    </location>
</feature>
<sequence length="36" mass="4122">MPQTNSIPSSYLTVESSTTFVNDHEQQQQQQQRGRA</sequence>
<evidence type="ECO:0000313" key="2">
    <source>
        <dbReference type="EMBL" id="CAF4893941.1"/>
    </source>
</evidence>